<proteinExistence type="predicted"/>
<comment type="caution">
    <text evidence="1">The sequence shown here is derived from an EMBL/GenBank/DDBJ whole genome shotgun (WGS) entry which is preliminary data.</text>
</comment>
<dbReference type="AlphaFoldDB" id="A0A5B7I8F5"/>
<protein>
    <submittedName>
        <fullName evidence="1">Uncharacterized protein</fullName>
    </submittedName>
</protein>
<evidence type="ECO:0000313" key="2">
    <source>
        <dbReference type="Proteomes" id="UP000324222"/>
    </source>
</evidence>
<keyword evidence="2" id="KW-1185">Reference proteome</keyword>
<accession>A0A5B7I8F5</accession>
<gene>
    <name evidence="1" type="ORF">E2C01_072254</name>
</gene>
<reference evidence="1 2" key="1">
    <citation type="submission" date="2019-05" db="EMBL/GenBank/DDBJ databases">
        <title>Another draft genome of Portunus trituberculatus and its Hox gene families provides insights of decapod evolution.</title>
        <authorList>
            <person name="Jeong J.-H."/>
            <person name="Song I."/>
            <person name="Kim S."/>
            <person name="Choi T."/>
            <person name="Kim D."/>
            <person name="Ryu S."/>
            <person name="Kim W."/>
        </authorList>
    </citation>
    <scope>NUCLEOTIDE SEQUENCE [LARGE SCALE GENOMIC DNA]</scope>
    <source>
        <tissue evidence="1">Muscle</tissue>
    </source>
</reference>
<dbReference type="EMBL" id="VSRR010046760">
    <property type="protein sequence ID" value="MPC77787.1"/>
    <property type="molecule type" value="Genomic_DNA"/>
</dbReference>
<name>A0A5B7I8F5_PORTR</name>
<dbReference type="Proteomes" id="UP000324222">
    <property type="component" value="Unassembled WGS sequence"/>
</dbReference>
<organism evidence="1 2">
    <name type="scientific">Portunus trituberculatus</name>
    <name type="common">Swimming crab</name>
    <name type="synonym">Neptunus trituberculatus</name>
    <dbReference type="NCBI Taxonomy" id="210409"/>
    <lineage>
        <taxon>Eukaryota</taxon>
        <taxon>Metazoa</taxon>
        <taxon>Ecdysozoa</taxon>
        <taxon>Arthropoda</taxon>
        <taxon>Crustacea</taxon>
        <taxon>Multicrustacea</taxon>
        <taxon>Malacostraca</taxon>
        <taxon>Eumalacostraca</taxon>
        <taxon>Eucarida</taxon>
        <taxon>Decapoda</taxon>
        <taxon>Pleocyemata</taxon>
        <taxon>Brachyura</taxon>
        <taxon>Eubrachyura</taxon>
        <taxon>Portunoidea</taxon>
        <taxon>Portunidae</taxon>
        <taxon>Portuninae</taxon>
        <taxon>Portunus</taxon>
    </lineage>
</organism>
<sequence length="62" mass="7268">MEKAVAKQDQNVGLVHQKKSNHSFSFVTRGRHLDRYLIVYIHFLSRQQLVNAFQVLRVTLSD</sequence>
<evidence type="ECO:0000313" key="1">
    <source>
        <dbReference type="EMBL" id="MPC77787.1"/>
    </source>
</evidence>